<dbReference type="Proteomes" id="UP000094801">
    <property type="component" value="Unassembled WGS sequence"/>
</dbReference>
<dbReference type="Gene3D" id="3.90.1150.10">
    <property type="entry name" value="Aspartate Aminotransferase, domain 1"/>
    <property type="match status" value="1"/>
</dbReference>
<dbReference type="AlphaFoldDB" id="A0A1E4SVI3"/>
<gene>
    <name evidence="10" type="ORF">CANARDRAFT_177629</name>
</gene>
<dbReference type="NCBIfam" id="TIGR01885">
    <property type="entry name" value="Orn_aminotrans"/>
    <property type="match status" value="1"/>
</dbReference>
<dbReference type="CDD" id="cd00610">
    <property type="entry name" value="OAT_like"/>
    <property type="match status" value="1"/>
</dbReference>
<evidence type="ECO:0000256" key="7">
    <source>
        <dbReference type="ARBA" id="ARBA00022898"/>
    </source>
</evidence>
<evidence type="ECO:0000313" key="10">
    <source>
        <dbReference type="EMBL" id="ODV83467.1"/>
    </source>
</evidence>
<keyword evidence="11" id="KW-1185">Reference proteome</keyword>
<proteinExistence type="inferred from homology"/>
<evidence type="ECO:0000256" key="3">
    <source>
        <dbReference type="ARBA" id="ARBA00008954"/>
    </source>
</evidence>
<name>A0A1E4SVI3_9ASCO</name>
<comment type="cofactor">
    <cofactor evidence="1 9">
        <name>pyridoxal 5'-phosphate</name>
        <dbReference type="ChEBI" id="CHEBI:597326"/>
    </cofactor>
</comment>
<dbReference type="GO" id="GO:0004587">
    <property type="term" value="F:ornithine aminotransferase activity"/>
    <property type="evidence" value="ECO:0007669"/>
    <property type="project" value="UniProtKB-EC"/>
</dbReference>
<keyword evidence="5 9" id="KW-0032">Aminotransferase</keyword>
<protein>
    <recommendedName>
        <fullName evidence="4 9">Ornithine aminotransferase</fullName>
        <ecNumber evidence="4 9">2.6.1.13</ecNumber>
    </recommendedName>
</protein>
<evidence type="ECO:0000256" key="4">
    <source>
        <dbReference type="ARBA" id="ARBA00012924"/>
    </source>
</evidence>
<dbReference type="UniPathway" id="UPA00098">
    <property type="reaction ID" value="UER00358"/>
</dbReference>
<sequence length="446" mass="48675">MSFKVTSAPISAQMMEVEQKYSAHNYTPTPIVFENGLGCEITDVDGNKFLDFSAAYSACNTGHNHPAIIKAVKEQYDKIALPSRGFTHSRYAEFCKTLCESFGFEKVLTVNGGAEAVEFAIKLSRSWGYVKKGIAPNKAKVMMAAKNYHGRTLGVTSGSSNETARKNYGPFIPNVGPSYGDGKTLQFNDAEALEECFKLEGENIAAFIIETVQGEAGIYPPSPGYLEKVRELCDKYNVLWCADEVQMGSYRCGPKRWAYENLSTVKPDVLITAKSISGGIYPVSVVLSSAEIMNTIEPNTHGSTFSGSPIACAATIAALKVYVDDKIPENVAEVGPYMLEGLKAIGEKYDLITAVRGCGLIAAFDLNTEWLKKSGMNAWHVVMFLRAKGIACKMVHGTTVRYCPPLIVTKEQIQVGLDALEDCCSLLPNMKAENIPGVKEFHYLAH</sequence>
<comment type="similarity">
    <text evidence="3 8">Belongs to the class-III pyridoxal-phosphate-dependent aminotransferase family.</text>
</comment>
<dbReference type="GO" id="GO:0042802">
    <property type="term" value="F:identical protein binding"/>
    <property type="evidence" value="ECO:0007669"/>
    <property type="project" value="TreeGrafter"/>
</dbReference>
<organism evidence="10 11">
    <name type="scientific">[Candida] arabinofermentans NRRL YB-2248</name>
    <dbReference type="NCBI Taxonomy" id="983967"/>
    <lineage>
        <taxon>Eukaryota</taxon>
        <taxon>Fungi</taxon>
        <taxon>Dikarya</taxon>
        <taxon>Ascomycota</taxon>
        <taxon>Saccharomycotina</taxon>
        <taxon>Pichiomycetes</taxon>
        <taxon>Pichiales</taxon>
        <taxon>Pichiaceae</taxon>
        <taxon>Ogataea</taxon>
        <taxon>Ogataea/Candida clade</taxon>
    </lineage>
</organism>
<dbReference type="InterPro" id="IPR010164">
    <property type="entry name" value="Orn_aminotrans"/>
</dbReference>
<dbReference type="PANTHER" id="PTHR11986">
    <property type="entry name" value="AMINOTRANSFERASE CLASS III"/>
    <property type="match status" value="1"/>
</dbReference>
<dbReference type="PANTHER" id="PTHR11986:SF18">
    <property type="entry name" value="ORNITHINE AMINOTRANSFERASE, MITOCHONDRIAL"/>
    <property type="match status" value="1"/>
</dbReference>
<evidence type="ECO:0000256" key="9">
    <source>
        <dbReference type="RuleBase" id="RU365036"/>
    </source>
</evidence>
<evidence type="ECO:0000256" key="5">
    <source>
        <dbReference type="ARBA" id="ARBA00022576"/>
    </source>
</evidence>
<dbReference type="InterPro" id="IPR050103">
    <property type="entry name" value="Class-III_PLP-dep_AT"/>
</dbReference>
<dbReference type="FunFam" id="3.40.640.10:FF:000011">
    <property type="entry name" value="Ornithine aminotransferase"/>
    <property type="match status" value="1"/>
</dbReference>
<evidence type="ECO:0000256" key="2">
    <source>
        <dbReference type="ARBA" id="ARBA00004998"/>
    </source>
</evidence>
<dbReference type="EMBL" id="KV453863">
    <property type="protein sequence ID" value="ODV83467.1"/>
    <property type="molecule type" value="Genomic_DNA"/>
</dbReference>
<dbReference type="Gene3D" id="3.40.640.10">
    <property type="entry name" value="Type I PLP-dependent aspartate aminotransferase-like (Major domain)"/>
    <property type="match status" value="1"/>
</dbReference>
<evidence type="ECO:0000256" key="1">
    <source>
        <dbReference type="ARBA" id="ARBA00001933"/>
    </source>
</evidence>
<dbReference type="InterPro" id="IPR005814">
    <property type="entry name" value="Aminotrans_3"/>
</dbReference>
<dbReference type="GO" id="GO:0030170">
    <property type="term" value="F:pyridoxal phosphate binding"/>
    <property type="evidence" value="ECO:0007669"/>
    <property type="project" value="InterPro"/>
</dbReference>
<evidence type="ECO:0000313" key="11">
    <source>
        <dbReference type="Proteomes" id="UP000094801"/>
    </source>
</evidence>
<dbReference type="EC" id="2.6.1.13" evidence="4 9"/>
<dbReference type="STRING" id="983967.A0A1E4SVI3"/>
<dbReference type="InterPro" id="IPR015421">
    <property type="entry name" value="PyrdxlP-dep_Trfase_major"/>
</dbReference>
<dbReference type="SUPFAM" id="SSF53383">
    <property type="entry name" value="PLP-dependent transferases"/>
    <property type="match status" value="1"/>
</dbReference>
<dbReference type="InterPro" id="IPR015424">
    <property type="entry name" value="PyrdxlP-dep_Trfase"/>
</dbReference>
<dbReference type="OrthoDB" id="10261433at2759"/>
<comment type="catalytic activity">
    <reaction evidence="9">
        <text>a 2-oxocarboxylate + L-ornithine = L-glutamate 5-semialdehyde + an L-alpha-amino acid</text>
        <dbReference type="Rhea" id="RHEA:13877"/>
        <dbReference type="ChEBI" id="CHEBI:35179"/>
        <dbReference type="ChEBI" id="CHEBI:46911"/>
        <dbReference type="ChEBI" id="CHEBI:58066"/>
        <dbReference type="ChEBI" id="CHEBI:59869"/>
        <dbReference type="EC" id="2.6.1.13"/>
    </reaction>
</comment>
<accession>A0A1E4SVI3</accession>
<comment type="pathway">
    <text evidence="2 9">Amino-acid biosynthesis; L-proline biosynthesis; L-glutamate 5-semialdehyde from L-ornithine: step 1/1.</text>
</comment>
<dbReference type="GO" id="GO:0055129">
    <property type="term" value="P:L-proline biosynthetic process"/>
    <property type="evidence" value="ECO:0007669"/>
    <property type="project" value="UniProtKB-UniPathway"/>
</dbReference>
<evidence type="ECO:0000256" key="8">
    <source>
        <dbReference type="RuleBase" id="RU003560"/>
    </source>
</evidence>
<evidence type="ECO:0000256" key="6">
    <source>
        <dbReference type="ARBA" id="ARBA00022679"/>
    </source>
</evidence>
<keyword evidence="7 8" id="KW-0663">Pyridoxal phosphate</keyword>
<dbReference type="PIRSF" id="PIRSF000521">
    <property type="entry name" value="Transaminase_4ab_Lys_Orn"/>
    <property type="match status" value="1"/>
</dbReference>
<dbReference type="InterPro" id="IPR015422">
    <property type="entry name" value="PyrdxlP-dep_Trfase_small"/>
</dbReference>
<dbReference type="Pfam" id="PF00202">
    <property type="entry name" value="Aminotran_3"/>
    <property type="match status" value="1"/>
</dbReference>
<keyword evidence="6 9" id="KW-0808">Transferase</keyword>
<reference evidence="11" key="1">
    <citation type="submission" date="2016-04" db="EMBL/GenBank/DDBJ databases">
        <title>Comparative genomics of biotechnologically important yeasts.</title>
        <authorList>
            <consortium name="DOE Joint Genome Institute"/>
            <person name="Riley R."/>
            <person name="Haridas S."/>
            <person name="Wolfe K.H."/>
            <person name="Lopes M.R."/>
            <person name="Hittinger C.T."/>
            <person name="Goker M."/>
            <person name="Salamov A."/>
            <person name="Wisecaver J."/>
            <person name="Long T.M."/>
            <person name="Aerts A.L."/>
            <person name="Barry K."/>
            <person name="Choi C."/>
            <person name="Clum A."/>
            <person name="Coughlan A.Y."/>
            <person name="Deshpande S."/>
            <person name="Douglass A.P."/>
            <person name="Hanson S.J."/>
            <person name="Klenk H.-P."/>
            <person name="Labutti K."/>
            <person name="Lapidus A."/>
            <person name="Lindquist E."/>
            <person name="Lipzen A."/>
            <person name="Meier-Kolthoff J.P."/>
            <person name="Ohm R.A."/>
            <person name="Otillar R.P."/>
            <person name="Pangilinan J."/>
            <person name="Peng Y."/>
            <person name="Rokas A."/>
            <person name="Rosa C.A."/>
            <person name="Scheuner C."/>
            <person name="Sibirny A.A."/>
            <person name="Slot J.C."/>
            <person name="Stielow J.B."/>
            <person name="Sun H."/>
            <person name="Kurtzman C.P."/>
            <person name="Blackwell M."/>
            <person name="Grigoriev I.V."/>
            <person name="Jeffries T.W."/>
        </authorList>
    </citation>
    <scope>NUCLEOTIDE SEQUENCE [LARGE SCALE GENOMIC DNA]</scope>
    <source>
        <strain evidence="11">NRRL YB-2248</strain>
    </source>
</reference>